<accession>A0A0F9GIJ9</accession>
<protein>
    <submittedName>
        <fullName evidence="1">Uncharacterized protein</fullName>
    </submittedName>
</protein>
<organism evidence="1">
    <name type="scientific">marine sediment metagenome</name>
    <dbReference type="NCBI Taxonomy" id="412755"/>
    <lineage>
        <taxon>unclassified sequences</taxon>
        <taxon>metagenomes</taxon>
        <taxon>ecological metagenomes</taxon>
    </lineage>
</organism>
<gene>
    <name evidence="1" type="ORF">LCGC14_1905770</name>
</gene>
<reference evidence="1" key="1">
    <citation type="journal article" date="2015" name="Nature">
        <title>Complex archaea that bridge the gap between prokaryotes and eukaryotes.</title>
        <authorList>
            <person name="Spang A."/>
            <person name="Saw J.H."/>
            <person name="Jorgensen S.L."/>
            <person name="Zaremba-Niedzwiedzka K."/>
            <person name="Martijn J."/>
            <person name="Lind A.E."/>
            <person name="van Eijk R."/>
            <person name="Schleper C."/>
            <person name="Guy L."/>
            <person name="Ettema T.J."/>
        </authorList>
    </citation>
    <scope>NUCLEOTIDE SEQUENCE</scope>
</reference>
<dbReference type="EMBL" id="LAZR01020034">
    <property type="protein sequence ID" value="KKL90331.1"/>
    <property type="molecule type" value="Genomic_DNA"/>
</dbReference>
<name>A0A0F9GIJ9_9ZZZZ</name>
<sequence>MVTETETETSTVTVKQRLDKCFTDDYLREDLGVLPRTQRIYTIFAEWEESGRIQEFLADADVRRLIFATTYFQGVAQVAEAKITAIAEGADPTRKGNPRRGAPPVGVGKAVEDAVRRGAGLPFISHEPTEFPAPSFDALSENVRERYSALCLEKVVTGYGLDVAAHKATVDDYSEAVVHRQRERTAYMASVEQDVLIYLRRIDRLEELGAKRAEEVGAKFCDYEDYS</sequence>
<dbReference type="AlphaFoldDB" id="A0A0F9GIJ9"/>
<comment type="caution">
    <text evidence="1">The sequence shown here is derived from an EMBL/GenBank/DDBJ whole genome shotgun (WGS) entry which is preliminary data.</text>
</comment>
<evidence type="ECO:0000313" key="1">
    <source>
        <dbReference type="EMBL" id="KKL90331.1"/>
    </source>
</evidence>
<proteinExistence type="predicted"/>